<keyword evidence="4" id="KW-0560">Oxidoreductase</keyword>
<dbReference type="Gene3D" id="3.30.70.20">
    <property type="match status" value="1"/>
</dbReference>
<evidence type="ECO:0000256" key="6">
    <source>
        <dbReference type="ARBA" id="ARBA00023014"/>
    </source>
</evidence>
<dbReference type="GO" id="GO:0016491">
    <property type="term" value="F:oxidoreductase activity"/>
    <property type="evidence" value="ECO:0007669"/>
    <property type="project" value="UniProtKB-KW"/>
</dbReference>
<feature type="domain" description="4Fe-4S ferredoxin-type" evidence="8">
    <location>
        <begin position="613"/>
        <end position="646"/>
    </location>
</feature>
<dbReference type="InterPro" id="IPR028261">
    <property type="entry name" value="DPD_II"/>
</dbReference>
<dbReference type="Pfam" id="PF13510">
    <property type="entry name" value="Fer2_4"/>
    <property type="match status" value="1"/>
</dbReference>
<dbReference type="Proteomes" id="UP000184148">
    <property type="component" value="Unassembled WGS sequence"/>
</dbReference>
<dbReference type="SUPFAM" id="SSF54292">
    <property type="entry name" value="2Fe-2S ferredoxin-like"/>
    <property type="match status" value="1"/>
</dbReference>
<evidence type="ECO:0000256" key="5">
    <source>
        <dbReference type="ARBA" id="ARBA00023004"/>
    </source>
</evidence>
<dbReference type="PRINTS" id="PR00419">
    <property type="entry name" value="ADXRDTASE"/>
</dbReference>
<dbReference type="Pfam" id="PF14691">
    <property type="entry name" value="Fer4_20"/>
    <property type="match status" value="1"/>
</dbReference>
<dbReference type="Pfam" id="PF00384">
    <property type="entry name" value="Molybdopterin"/>
    <property type="match status" value="1"/>
</dbReference>
<dbReference type="PANTHER" id="PTHR42783:SF3">
    <property type="entry name" value="GLUTAMATE SYNTHASE [NADPH] SMALL CHAIN-RELATED"/>
    <property type="match status" value="1"/>
</dbReference>
<dbReference type="InterPro" id="IPR006656">
    <property type="entry name" value="Mopterin_OxRdtase"/>
</dbReference>
<keyword evidence="1" id="KW-0004">4Fe-4S</keyword>
<dbReference type="InterPro" id="IPR054351">
    <property type="entry name" value="NADH_UbQ_OxRdtase_ferredoxin"/>
</dbReference>
<sequence>MSKVKITIDGKEILAEKDSILLEVARENGFNIPSFCHDPRLKPFGACRQCLVEIEGARGLVQACGAKVSEGMVVRTNTDKVIGVRRLGLELLLAEHNGDCVGPCQLACPAEVDIQGFVAHIANGQIQEAAKLIREKIPLPSSVGRVCPSFCEKECRRNLVDGPVSICALKRFAGDFGNVDGRPYVPPVKKDTGKQVAVIGGGPAGLAAAYYLALAGHRVSIFEAAPQLGGMMRYGIPEYRLPKTILDREIEVITGLCRNVFLNKALGRDFSLQGLKQMGFDAVFIGIGSWANQSLQLPGEDLKGVYSGIQFLREVASRQPIKVGNKVVVIGGGNVAMDAARTSIRLGAKEVTVVYRRTQEQMPANHHEIAQALEEGIKFQMLTAPVGFVGEQGSVTSLKCIKMQLGEPDASGRRRPVPVEGSEFEIPTDMVIIAIGQKLDKNSLLGSEEIVLNRRGNIDVNTSTMQTNIAWLFAAGDCVSGPATVVQALAAGRKAANSIDQFLKGQVVKAVEHPFNCTRGTLDEIDPAEYADRERIPRTAMPTIEPDVRKVNFDEFELGFTPEMAKKEAERCLSCGCLDVFDCKLREYATELKVQVNRLGFGERNYPVFSDHPEIIRDPNKCILCGNCVRFCHEVVGVGALGFVNRGSDTVVLPSLKKPLTETTCNSCGQCVAVCPTGALTFKVNLPKPGPWKTTKVESVCTFCNIGCKLEFLKAGDQIVNISSPVSGDTVNDGILCGKGMFAGKDVHRPERLRSPLVNKNGNLEPVSWQEAIGAASDILGQVRDFEGLDSIAVAVSPRLSNEENYLAYKIGRMYLGTNKIYSTVPVSTGRVAAEIYREGLKPSLNELASSDLIMVVGGEVPLRYPIIAYKIRKAVENGSKLLIIGSNVSNLDPLAAYTLKITKSSTERLFESFVRYILQYDLVDGKVANENLVYICGLENQFKEDFYSIAESFLLKSQKIMEFINLYIRASNPVIVVDGENLSHKELDLLSKFAFITGNLGVTGKGIITLYPYGNIQYQFKLGIKNDASDYQVLLNEINDGSIKGLLVVGDSAELDSQLFKHGVKTVVISPYLPKVINADVILPGAMYAETNGSVTNVEGKVQRLHAGLHPLAGKENWEILIELAQAFSKQVNYSNQEEIYKEVLNQFLKR</sequence>
<dbReference type="STRING" id="1121429.SAMN02745133_00865"/>
<keyword evidence="11" id="KW-1185">Reference proteome</keyword>
<dbReference type="InterPro" id="IPR001041">
    <property type="entry name" value="2Fe-2S_ferredoxin-type"/>
</dbReference>
<dbReference type="PROSITE" id="PS51379">
    <property type="entry name" value="4FE4S_FER_2"/>
    <property type="match status" value="2"/>
</dbReference>
<feature type="domain" description="4Fe-4S ferredoxin-type" evidence="8">
    <location>
        <begin position="656"/>
        <end position="685"/>
    </location>
</feature>
<evidence type="ECO:0000256" key="2">
    <source>
        <dbReference type="ARBA" id="ARBA00022723"/>
    </source>
</evidence>
<dbReference type="Gene3D" id="3.40.228.10">
    <property type="entry name" value="Dimethylsulfoxide Reductase, domain 2"/>
    <property type="match status" value="1"/>
</dbReference>
<protein>
    <submittedName>
        <fullName evidence="10">Formate dehydrogenase major subunit</fullName>
    </submittedName>
</protein>
<dbReference type="Pfam" id="PF22117">
    <property type="entry name" value="Fer4_Nqo3"/>
    <property type="match status" value="1"/>
</dbReference>
<name>A0A1M4VB53_9FIRM</name>
<evidence type="ECO:0000256" key="4">
    <source>
        <dbReference type="ARBA" id="ARBA00023002"/>
    </source>
</evidence>
<evidence type="ECO:0000313" key="10">
    <source>
        <dbReference type="EMBL" id="SHE66153.1"/>
    </source>
</evidence>
<dbReference type="InterPro" id="IPR017900">
    <property type="entry name" value="4Fe4S_Fe_S_CS"/>
</dbReference>
<dbReference type="Pfam" id="PF07992">
    <property type="entry name" value="Pyr_redox_2"/>
    <property type="match status" value="1"/>
</dbReference>
<accession>A0A1M4VB53</accession>
<feature type="domain" description="4Fe-4S Mo/W bis-MGD-type" evidence="9">
    <location>
        <begin position="694"/>
        <end position="751"/>
    </location>
</feature>
<dbReference type="InterPro" id="IPR006963">
    <property type="entry name" value="Mopterin_OxRdtase_4Fe-4S_dom"/>
</dbReference>
<evidence type="ECO:0000256" key="1">
    <source>
        <dbReference type="ARBA" id="ARBA00022485"/>
    </source>
</evidence>
<dbReference type="InterPro" id="IPR017896">
    <property type="entry name" value="4Fe4S_Fe-S-bd"/>
</dbReference>
<dbReference type="GO" id="GO:0051539">
    <property type="term" value="F:4 iron, 4 sulfur cluster binding"/>
    <property type="evidence" value="ECO:0007669"/>
    <property type="project" value="UniProtKB-KW"/>
</dbReference>
<feature type="domain" description="2Fe-2S ferredoxin-type" evidence="7">
    <location>
        <begin position="2"/>
        <end position="80"/>
    </location>
</feature>
<evidence type="ECO:0000259" key="8">
    <source>
        <dbReference type="PROSITE" id="PS51379"/>
    </source>
</evidence>
<gene>
    <name evidence="10" type="ORF">SAMN02745133_00865</name>
</gene>
<dbReference type="Pfam" id="PF04879">
    <property type="entry name" value="Molybdop_Fe4S4"/>
    <property type="match status" value="1"/>
</dbReference>
<dbReference type="InterPro" id="IPR042204">
    <property type="entry name" value="2Fe-2S-bd_N"/>
</dbReference>
<dbReference type="SMART" id="SM00926">
    <property type="entry name" value="Molybdop_Fe4S4"/>
    <property type="match status" value="1"/>
</dbReference>
<reference evidence="11" key="1">
    <citation type="submission" date="2016-11" db="EMBL/GenBank/DDBJ databases">
        <authorList>
            <person name="Varghese N."/>
            <person name="Submissions S."/>
        </authorList>
    </citation>
    <scope>NUCLEOTIDE SEQUENCE [LARGE SCALE GENOMIC DNA]</scope>
    <source>
        <strain evidence="11">DSM 12395</strain>
    </source>
</reference>
<dbReference type="NCBIfam" id="NF009410">
    <property type="entry name" value="PRK12771.1"/>
    <property type="match status" value="1"/>
</dbReference>
<keyword evidence="3" id="KW-0677">Repeat</keyword>
<dbReference type="Gene3D" id="3.40.50.740">
    <property type="match status" value="2"/>
</dbReference>
<proteinExistence type="predicted"/>
<dbReference type="Gene3D" id="3.10.20.440">
    <property type="entry name" value="2Fe-2S iron-sulphur cluster binding domain, sarcosine oxidase, alpha subunit, N-terminal domain"/>
    <property type="match status" value="1"/>
</dbReference>
<evidence type="ECO:0000259" key="9">
    <source>
        <dbReference type="PROSITE" id="PS51669"/>
    </source>
</evidence>
<dbReference type="InterPro" id="IPR023753">
    <property type="entry name" value="FAD/NAD-binding_dom"/>
</dbReference>
<dbReference type="PROSITE" id="PS51085">
    <property type="entry name" value="2FE2S_FER_2"/>
    <property type="match status" value="1"/>
</dbReference>
<dbReference type="RefSeq" id="WP_073236288.1">
    <property type="nucleotide sequence ID" value="NZ_FQUY01000004.1"/>
</dbReference>
<dbReference type="FunFam" id="3.30.70.20:FF:000035">
    <property type="entry name" value="Iron hydrogenase 1"/>
    <property type="match status" value="1"/>
</dbReference>
<dbReference type="Gene3D" id="1.10.1060.10">
    <property type="entry name" value="Alpha-helical ferredoxin"/>
    <property type="match status" value="1"/>
</dbReference>
<dbReference type="SUPFAM" id="SSF54862">
    <property type="entry name" value="4Fe-4S ferredoxins"/>
    <property type="match status" value="1"/>
</dbReference>
<dbReference type="PANTHER" id="PTHR42783">
    <property type="entry name" value="GLUTAMATE SYNTHASE [NADPH] SMALL CHAIN"/>
    <property type="match status" value="1"/>
</dbReference>
<keyword evidence="6" id="KW-0411">Iron-sulfur</keyword>
<organism evidence="10 11">
    <name type="scientific">Desulforamulus putei DSM 12395</name>
    <dbReference type="NCBI Taxonomy" id="1121429"/>
    <lineage>
        <taxon>Bacteria</taxon>
        <taxon>Bacillati</taxon>
        <taxon>Bacillota</taxon>
        <taxon>Clostridia</taxon>
        <taxon>Eubacteriales</taxon>
        <taxon>Peptococcaceae</taxon>
        <taxon>Desulforamulus</taxon>
    </lineage>
</organism>
<dbReference type="PROSITE" id="PS00198">
    <property type="entry name" value="4FE4S_FER_1"/>
    <property type="match status" value="1"/>
</dbReference>
<dbReference type="InterPro" id="IPR009051">
    <property type="entry name" value="Helical_ferredxn"/>
</dbReference>
<evidence type="ECO:0000313" key="11">
    <source>
        <dbReference type="Proteomes" id="UP000184148"/>
    </source>
</evidence>
<dbReference type="EMBL" id="FQUY01000004">
    <property type="protein sequence ID" value="SHE66153.1"/>
    <property type="molecule type" value="Genomic_DNA"/>
</dbReference>
<evidence type="ECO:0000256" key="3">
    <source>
        <dbReference type="ARBA" id="ARBA00022737"/>
    </source>
</evidence>
<dbReference type="CDD" id="cd00207">
    <property type="entry name" value="fer2"/>
    <property type="match status" value="1"/>
</dbReference>
<dbReference type="OrthoDB" id="9803192at2"/>
<dbReference type="Gene3D" id="3.50.50.60">
    <property type="entry name" value="FAD/NAD(P)-binding domain"/>
    <property type="match status" value="2"/>
</dbReference>
<dbReference type="InterPro" id="IPR036188">
    <property type="entry name" value="FAD/NAD-bd_sf"/>
</dbReference>
<evidence type="ECO:0000259" key="7">
    <source>
        <dbReference type="PROSITE" id="PS51085"/>
    </source>
</evidence>
<dbReference type="SUPFAM" id="SSF46548">
    <property type="entry name" value="alpha-helical ferredoxin"/>
    <property type="match status" value="1"/>
</dbReference>
<dbReference type="SUPFAM" id="SSF53706">
    <property type="entry name" value="Formate dehydrogenase/DMSO reductase, domains 1-3"/>
    <property type="match status" value="1"/>
</dbReference>
<dbReference type="Gene3D" id="2.20.25.90">
    <property type="entry name" value="ADC-like domains"/>
    <property type="match status" value="1"/>
</dbReference>
<keyword evidence="2" id="KW-0479">Metal-binding</keyword>
<dbReference type="SUPFAM" id="SSF51971">
    <property type="entry name" value="Nucleotide-binding domain"/>
    <property type="match status" value="1"/>
</dbReference>
<dbReference type="PROSITE" id="PS51669">
    <property type="entry name" value="4FE4S_MOW_BIS_MGD"/>
    <property type="match status" value="1"/>
</dbReference>
<keyword evidence="5" id="KW-0408">Iron</keyword>
<dbReference type="AlphaFoldDB" id="A0A1M4VB53"/>
<dbReference type="InterPro" id="IPR036010">
    <property type="entry name" value="2Fe-2S_ferredoxin-like_sf"/>
</dbReference>
<dbReference type="GO" id="GO:0046872">
    <property type="term" value="F:metal ion binding"/>
    <property type="evidence" value="ECO:0007669"/>
    <property type="project" value="UniProtKB-KW"/>
</dbReference>